<name>A0AA37XBR8_9MICO</name>
<feature type="transmembrane region" description="Helical" evidence="1">
    <location>
        <begin position="98"/>
        <end position="118"/>
    </location>
</feature>
<feature type="transmembrane region" description="Helical" evidence="1">
    <location>
        <begin position="73"/>
        <end position="92"/>
    </location>
</feature>
<protein>
    <recommendedName>
        <fullName evidence="4">DUF308 domain-containing protein</fullName>
    </recommendedName>
</protein>
<evidence type="ECO:0000313" key="3">
    <source>
        <dbReference type="Proteomes" id="UP001157160"/>
    </source>
</evidence>
<feature type="transmembrane region" description="Helical" evidence="1">
    <location>
        <begin position="41"/>
        <end position="61"/>
    </location>
</feature>
<dbReference type="AlphaFoldDB" id="A0AA37XBR8"/>
<organism evidence="2 3">
    <name type="scientific">Arenivirga flava</name>
    <dbReference type="NCBI Taxonomy" id="1930060"/>
    <lineage>
        <taxon>Bacteria</taxon>
        <taxon>Bacillati</taxon>
        <taxon>Actinomycetota</taxon>
        <taxon>Actinomycetes</taxon>
        <taxon>Micrococcales</taxon>
        <taxon>Microbacteriaceae</taxon>
        <taxon>Arenivirga</taxon>
    </lineage>
</organism>
<dbReference type="RefSeq" id="WP_284232143.1">
    <property type="nucleotide sequence ID" value="NZ_BSUL01000001.1"/>
</dbReference>
<keyword evidence="1" id="KW-0472">Membrane</keyword>
<dbReference type="InterPro" id="IPR005325">
    <property type="entry name" value="DUF308_memb"/>
</dbReference>
<dbReference type="GO" id="GO:0005886">
    <property type="term" value="C:plasma membrane"/>
    <property type="evidence" value="ECO:0007669"/>
    <property type="project" value="TreeGrafter"/>
</dbReference>
<keyword evidence="1" id="KW-1133">Transmembrane helix</keyword>
<keyword evidence="3" id="KW-1185">Reference proteome</keyword>
<sequence>MTAEAPIERPATMQRGWVIGTAVAGILLGIIGLLVPPAALLGIALVFGISLIVIGTARLVLAFSITDLERRERWFLGLLGALVTVAGVLVLSNPWQSLIVLGIVIGLGWIADGVASIAVATQGFSARARWLPVIAGIVSIVAGVIVMIFPATGLTTFVLVAAILLILVGVATLFLLPKRS</sequence>
<reference evidence="2 3" key="1">
    <citation type="journal article" date="2014" name="Int. J. Syst. Evol. Microbiol.">
        <title>Complete genome sequence of Corynebacterium casei LMG S-19264T (=DSM 44701T), isolated from a smear-ripened cheese.</title>
        <authorList>
            <consortium name="US DOE Joint Genome Institute (JGI-PGF)"/>
            <person name="Walter F."/>
            <person name="Albersmeier A."/>
            <person name="Kalinowski J."/>
            <person name="Ruckert C."/>
        </authorList>
    </citation>
    <scope>NUCLEOTIDE SEQUENCE [LARGE SCALE GENOMIC DNA]</scope>
    <source>
        <strain evidence="2 3">NBRC 112289</strain>
    </source>
</reference>
<dbReference type="PANTHER" id="PTHR34989">
    <property type="entry name" value="PROTEIN HDED"/>
    <property type="match status" value="1"/>
</dbReference>
<dbReference type="EMBL" id="BSUL01000001">
    <property type="protein sequence ID" value="GMA28710.1"/>
    <property type="molecule type" value="Genomic_DNA"/>
</dbReference>
<comment type="caution">
    <text evidence="2">The sequence shown here is derived from an EMBL/GenBank/DDBJ whole genome shotgun (WGS) entry which is preliminary data.</text>
</comment>
<gene>
    <name evidence="2" type="ORF">GCM10025874_19630</name>
</gene>
<accession>A0AA37XBR8</accession>
<dbReference type="Pfam" id="PF03729">
    <property type="entry name" value="DUF308"/>
    <property type="match status" value="2"/>
</dbReference>
<dbReference type="PANTHER" id="PTHR34989:SF1">
    <property type="entry name" value="PROTEIN HDED"/>
    <property type="match status" value="1"/>
</dbReference>
<keyword evidence="1" id="KW-0812">Transmembrane</keyword>
<proteinExistence type="predicted"/>
<dbReference type="InterPro" id="IPR052712">
    <property type="entry name" value="Acid_resist_chaperone_HdeD"/>
</dbReference>
<dbReference type="Proteomes" id="UP001157160">
    <property type="component" value="Unassembled WGS sequence"/>
</dbReference>
<evidence type="ECO:0000313" key="2">
    <source>
        <dbReference type="EMBL" id="GMA28710.1"/>
    </source>
</evidence>
<feature type="transmembrane region" description="Helical" evidence="1">
    <location>
        <begin position="16"/>
        <end position="35"/>
    </location>
</feature>
<feature type="transmembrane region" description="Helical" evidence="1">
    <location>
        <begin position="157"/>
        <end position="176"/>
    </location>
</feature>
<feature type="transmembrane region" description="Helical" evidence="1">
    <location>
        <begin position="130"/>
        <end position="151"/>
    </location>
</feature>
<evidence type="ECO:0008006" key="4">
    <source>
        <dbReference type="Google" id="ProtNLM"/>
    </source>
</evidence>
<evidence type="ECO:0000256" key="1">
    <source>
        <dbReference type="SAM" id="Phobius"/>
    </source>
</evidence>